<feature type="signal peptide" evidence="1">
    <location>
        <begin position="1"/>
        <end position="20"/>
    </location>
</feature>
<accession>A0A8T0HGW2</accession>
<dbReference type="InterPro" id="IPR038944">
    <property type="entry name" value="OEP7-like"/>
</dbReference>
<evidence type="ECO:0000313" key="3">
    <source>
        <dbReference type="Proteomes" id="UP000822688"/>
    </source>
</evidence>
<gene>
    <name evidence="2" type="ORF">KC19_6G125700</name>
</gene>
<sequence>MGAMQSVVVVVVALVLGLSAFDLACRPFMQSGRSALFRSLDPDYDPDNEDSGNAS</sequence>
<keyword evidence="3" id="KW-1185">Reference proteome</keyword>
<keyword evidence="1" id="KW-0732">Signal</keyword>
<organism evidence="2 3">
    <name type="scientific">Ceratodon purpureus</name>
    <name type="common">Fire moss</name>
    <name type="synonym">Dicranum purpureum</name>
    <dbReference type="NCBI Taxonomy" id="3225"/>
    <lineage>
        <taxon>Eukaryota</taxon>
        <taxon>Viridiplantae</taxon>
        <taxon>Streptophyta</taxon>
        <taxon>Embryophyta</taxon>
        <taxon>Bryophyta</taxon>
        <taxon>Bryophytina</taxon>
        <taxon>Bryopsida</taxon>
        <taxon>Dicranidae</taxon>
        <taxon>Pseudoditrichales</taxon>
        <taxon>Ditrichaceae</taxon>
        <taxon>Ceratodon</taxon>
    </lineage>
</organism>
<name>A0A8T0HGW2_CERPU</name>
<feature type="chain" id="PRO_5035929679" evidence="1">
    <location>
        <begin position="21"/>
        <end position="55"/>
    </location>
</feature>
<evidence type="ECO:0000313" key="2">
    <source>
        <dbReference type="EMBL" id="KAG0569927.1"/>
    </source>
</evidence>
<evidence type="ECO:0000256" key="1">
    <source>
        <dbReference type="SAM" id="SignalP"/>
    </source>
</evidence>
<dbReference type="PANTHER" id="PTHR33982">
    <property type="entry name" value="OUTER ENVELOPE MEMBRANE PROTEIN 7-RELATED"/>
    <property type="match status" value="1"/>
</dbReference>
<protein>
    <submittedName>
        <fullName evidence="2">Uncharacterized protein</fullName>
    </submittedName>
</protein>
<dbReference type="PANTHER" id="PTHR33982:SF7">
    <property type="entry name" value="OS07G0154300 PROTEIN"/>
    <property type="match status" value="1"/>
</dbReference>
<reference evidence="2 3" key="1">
    <citation type="submission" date="2020-06" db="EMBL/GenBank/DDBJ databases">
        <title>WGS assembly of Ceratodon purpureus strain R40.</title>
        <authorList>
            <person name="Carey S.B."/>
            <person name="Jenkins J."/>
            <person name="Shu S."/>
            <person name="Lovell J.T."/>
            <person name="Sreedasyam A."/>
            <person name="Maumus F."/>
            <person name="Tiley G.P."/>
            <person name="Fernandez-Pozo N."/>
            <person name="Barry K."/>
            <person name="Chen C."/>
            <person name="Wang M."/>
            <person name="Lipzen A."/>
            <person name="Daum C."/>
            <person name="Saski C.A."/>
            <person name="Payton A.C."/>
            <person name="Mcbreen J.C."/>
            <person name="Conrad R.E."/>
            <person name="Kollar L.M."/>
            <person name="Olsson S."/>
            <person name="Huttunen S."/>
            <person name="Landis J.B."/>
            <person name="Wickett N.J."/>
            <person name="Johnson M.G."/>
            <person name="Rensing S.A."/>
            <person name="Grimwood J."/>
            <person name="Schmutz J."/>
            <person name="Mcdaniel S.F."/>
        </authorList>
    </citation>
    <scope>NUCLEOTIDE SEQUENCE [LARGE SCALE GENOMIC DNA]</scope>
    <source>
        <strain evidence="2 3">R40</strain>
    </source>
</reference>
<dbReference type="Proteomes" id="UP000822688">
    <property type="component" value="Chromosome 6"/>
</dbReference>
<proteinExistence type="predicted"/>
<comment type="caution">
    <text evidence="2">The sequence shown here is derived from an EMBL/GenBank/DDBJ whole genome shotgun (WGS) entry which is preliminary data.</text>
</comment>
<dbReference type="AlphaFoldDB" id="A0A8T0HGW2"/>
<dbReference type="EMBL" id="CM026427">
    <property type="protein sequence ID" value="KAG0569927.1"/>
    <property type="molecule type" value="Genomic_DNA"/>
</dbReference>